<keyword evidence="2" id="KW-0732">Signal</keyword>
<organism evidence="3 4">
    <name type="scientific">Blastomyces silverae</name>
    <dbReference type="NCBI Taxonomy" id="2060906"/>
    <lineage>
        <taxon>Eukaryota</taxon>
        <taxon>Fungi</taxon>
        <taxon>Dikarya</taxon>
        <taxon>Ascomycota</taxon>
        <taxon>Pezizomycotina</taxon>
        <taxon>Eurotiomycetes</taxon>
        <taxon>Eurotiomycetidae</taxon>
        <taxon>Onygenales</taxon>
        <taxon>Ajellomycetaceae</taxon>
        <taxon>Blastomyces</taxon>
    </lineage>
</organism>
<dbReference type="Proteomes" id="UP000053573">
    <property type="component" value="Unassembled WGS sequence"/>
</dbReference>
<evidence type="ECO:0000256" key="1">
    <source>
        <dbReference type="SAM" id="Phobius"/>
    </source>
</evidence>
<accession>A0A0H1BNZ9</accession>
<keyword evidence="1" id="KW-1133">Transmembrane helix</keyword>
<reference evidence="4" key="1">
    <citation type="journal article" date="2015" name="PLoS Genet.">
        <title>The dynamic genome and transcriptome of the human fungal pathogen Blastomyces and close relative Emmonsia.</title>
        <authorList>
            <person name="Munoz J.F."/>
            <person name="Gauthier G.M."/>
            <person name="Desjardins C.A."/>
            <person name="Gallo J.E."/>
            <person name="Holder J."/>
            <person name="Sullivan T.D."/>
            <person name="Marty A.J."/>
            <person name="Carmen J.C."/>
            <person name="Chen Z."/>
            <person name="Ding L."/>
            <person name="Gujja S."/>
            <person name="Magrini V."/>
            <person name="Misas E."/>
            <person name="Mitreva M."/>
            <person name="Priest M."/>
            <person name="Saif S."/>
            <person name="Whiston E.A."/>
            <person name="Young S."/>
            <person name="Zeng Q."/>
            <person name="Goldman W.E."/>
            <person name="Mardis E.R."/>
            <person name="Taylor J.W."/>
            <person name="McEwen J.G."/>
            <person name="Clay O.K."/>
            <person name="Klein B.S."/>
            <person name="Cuomo C.A."/>
        </authorList>
    </citation>
    <scope>NUCLEOTIDE SEQUENCE [LARGE SCALE GENOMIC DNA]</scope>
    <source>
        <strain evidence="4">UAMH 139</strain>
    </source>
</reference>
<keyword evidence="1" id="KW-0472">Membrane</keyword>
<dbReference type="AlphaFoldDB" id="A0A0H1BNZ9"/>
<feature type="transmembrane region" description="Helical" evidence="1">
    <location>
        <begin position="194"/>
        <end position="214"/>
    </location>
</feature>
<sequence length="274" mass="28663">MFLQTPITCISWLLSAASLCAAKGEPRLDTYRTLRGPLTTTFTPPSSCATEVRTTNIGGWPDLQQGCEGPGGGDDCCPPDWARGRYFSPGVCPSGYLACTLSSSAQRVETTINCCPPSFDCADEADGLCRRYLNTPVPLPFPSNEATTTRTARIVYATPIQIRFQMTDSSVVPIPTASLKLPHARKPLSTGAKAGIAVGVIAAVFLGIVAAVCWSKRAKKRSRTPGAASAAVDTAAVPLCGGSDASAPLQGQVYPPTLNEQAAAPPTYHDATGK</sequence>
<evidence type="ECO:0000313" key="3">
    <source>
        <dbReference type="EMBL" id="KLJ12798.1"/>
    </source>
</evidence>
<gene>
    <name evidence="3" type="ORF">EMPG_12202</name>
</gene>
<proteinExistence type="predicted"/>
<evidence type="ECO:0000256" key="2">
    <source>
        <dbReference type="SAM" id="SignalP"/>
    </source>
</evidence>
<dbReference type="STRING" id="2060906.A0A0H1BNZ9"/>
<protein>
    <submittedName>
        <fullName evidence="3">Uncharacterized protein</fullName>
    </submittedName>
</protein>
<keyword evidence="1" id="KW-0812">Transmembrane</keyword>
<feature type="chain" id="PRO_5005199465" evidence="2">
    <location>
        <begin position="23"/>
        <end position="274"/>
    </location>
</feature>
<comment type="caution">
    <text evidence="3">The sequence shown here is derived from an EMBL/GenBank/DDBJ whole genome shotgun (WGS) entry which is preliminary data.</text>
</comment>
<keyword evidence="4" id="KW-1185">Reference proteome</keyword>
<dbReference type="EMBL" id="LDEV01000693">
    <property type="protein sequence ID" value="KLJ12798.1"/>
    <property type="molecule type" value="Genomic_DNA"/>
</dbReference>
<feature type="signal peptide" evidence="2">
    <location>
        <begin position="1"/>
        <end position="22"/>
    </location>
</feature>
<dbReference type="OrthoDB" id="4187851at2759"/>
<name>A0A0H1BNZ9_9EURO</name>
<evidence type="ECO:0000313" key="4">
    <source>
        <dbReference type="Proteomes" id="UP000053573"/>
    </source>
</evidence>